<dbReference type="InterPro" id="IPR009018">
    <property type="entry name" value="Signal_recog_particle_SRP9/14"/>
</dbReference>
<comment type="caution">
    <text evidence="2">The sequence shown here is derived from an EMBL/GenBank/DDBJ whole genome shotgun (WGS) entry which is preliminary data.</text>
</comment>
<evidence type="ECO:0000313" key="2">
    <source>
        <dbReference type="EMBL" id="RRT69161.1"/>
    </source>
</evidence>
<dbReference type="EMBL" id="AMZH03004441">
    <property type="protein sequence ID" value="RRT69161.1"/>
    <property type="molecule type" value="Genomic_DNA"/>
</dbReference>
<dbReference type="Proteomes" id="UP000287651">
    <property type="component" value="Unassembled WGS sequence"/>
</dbReference>
<dbReference type="GO" id="GO:0008312">
    <property type="term" value="F:7S RNA binding"/>
    <property type="evidence" value="ECO:0007669"/>
    <property type="project" value="InterPro"/>
</dbReference>
<sequence>MVYIAAWDEFAERSVQLFRADPHSSRYVMKYRHCDGKLVLKVTDNREVCFESSSTLDANKSLWIAFLLVLQDLFFIEAY</sequence>
<accession>A0A426ZYY0</accession>
<dbReference type="AlphaFoldDB" id="A0A426ZYY0"/>
<evidence type="ECO:0000259" key="1">
    <source>
        <dbReference type="Pfam" id="PF05486"/>
    </source>
</evidence>
<organism evidence="2 3">
    <name type="scientific">Ensete ventricosum</name>
    <name type="common">Abyssinian banana</name>
    <name type="synonym">Musa ensete</name>
    <dbReference type="NCBI Taxonomy" id="4639"/>
    <lineage>
        <taxon>Eukaryota</taxon>
        <taxon>Viridiplantae</taxon>
        <taxon>Streptophyta</taxon>
        <taxon>Embryophyta</taxon>
        <taxon>Tracheophyta</taxon>
        <taxon>Spermatophyta</taxon>
        <taxon>Magnoliopsida</taxon>
        <taxon>Liliopsida</taxon>
        <taxon>Zingiberales</taxon>
        <taxon>Musaceae</taxon>
        <taxon>Ensete</taxon>
    </lineage>
</organism>
<proteinExistence type="predicted"/>
<gene>
    <name evidence="2" type="ORF">B296_00037648</name>
</gene>
<dbReference type="Pfam" id="PF05486">
    <property type="entry name" value="SRP9-21"/>
    <property type="match status" value="1"/>
</dbReference>
<protein>
    <recommendedName>
        <fullName evidence="1">SRP9 domain-containing protein</fullName>
    </recommendedName>
</protein>
<reference evidence="2 3" key="1">
    <citation type="journal article" date="2014" name="Agronomy (Basel)">
        <title>A Draft Genome Sequence for Ensete ventricosum, the Drought-Tolerant Tree Against Hunger.</title>
        <authorList>
            <person name="Harrison J."/>
            <person name="Moore K.A."/>
            <person name="Paszkiewicz K."/>
            <person name="Jones T."/>
            <person name="Grant M."/>
            <person name="Ambacheew D."/>
            <person name="Muzemil S."/>
            <person name="Studholme D.J."/>
        </authorList>
    </citation>
    <scope>NUCLEOTIDE SEQUENCE [LARGE SCALE GENOMIC DNA]</scope>
</reference>
<dbReference type="InterPro" id="IPR039914">
    <property type="entry name" value="SRP9-like"/>
</dbReference>
<dbReference type="SUPFAM" id="SSF54762">
    <property type="entry name" value="Signal recognition particle alu RNA binding heterodimer, SRP9/14"/>
    <property type="match status" value="1"/>
</dbReference>
<dbReference type="GO" id="GO:0006614">
    <property type="term" value="P:SRP-dependent cotranslational protein targeting to membrane"/>
    <property type="evidence" value="ECO:0007669"/>
    <property type="project" value="InterPro"/>
</dbReference>
<feature type="domain" description="SRP9" evidence="1">
    <location>
        <begin position="5"/>
        <end position="47"/>
    </location>
</feature>
<dbReference type="PANTHER" id="PTHR12834:SF12">
    <property type="entry name" value="SIGNAL RECOGNITION PARTICLE 9 KDA PROTEIN"/>
    <property type="match status" value="1"/>
</dbReference>
<dbReference type="GO" id="GO:0005786">
    <property type="term" value="C:signal recognition particle, endoplasmic reticulum targeting"/>
    <property type="evidence" value="ECO:0007669"/>
    <property type="project" value="TreeGrafter"/>
</dbReference>
<name>A0A426ZYY0_ENSVE</name>
<dbReference type="Gene3D" id="3.30.720.10">
    <property type="entry name" value="Signal recognition particle alu RNA binding heterodimer, srp9/1"/>
    <property type="match status" value="1"/>
</dbReference>
<evidence type="ECO:0000313" key="3">
    <source>
        <dbReference type="Proteomes" id="UP000287651"/>
    </source>
</evidence>
<dbReference type="InterPro" id="IPR039432">
    <property type="entry name" value="SRP9_dom"/>
</dbReference>
<dbReference type="PANTHER" id="PTHR12834">
    <property type="entry name" value="SIGNAL RECOGNITION PARTICLE 9 KDA PROTEIN"/>
    <property type="match status" value="1"/>
</dbReference>